<dbReference type="InterPro" id="IPR052217">
    <property type="entry name" value="Mito/Peroxisomal_Carrier"/>
</dbReference>
<evidence type="ECO:0000256" key="5">
    <source>
        <dbReference type="ARBA" id="ARBA00022737"/>
    </source>
</evidence>
<dbReference type="PROSITE" id="PS50920">
    <property type="entry name" value="SOLCAR"/>
    <property type="match status" value="3"/>
</dbReference>
<dbReference type="Proteomes" id="UP000239649">
    <property type="component" value="Unassembled WGS sequence"/>
</dbReference>
<keyword evidence="6 12" id="KW-1133">Transmembrane helix</keyword>
<evidence type="ECO:0000256" key="8">
    <source>
        <dbReference type="ARBA" id="ARBA00023140"/>
    </source>
</evidence>
<keyword evidence="8" id="KW-0576">Peroxisome</keyword>
<keyword evidence="14" id="KW-1185">Reference proteome</keyword>
<feature type="compositionally biased region" description="Pro residues" evidence="11">
    <location>
        <begin position="156"/>
        <end position="169"/>
    </location>
</feature>
<evidence type="ECO:0000256" key="3">
    <source>
        <dbReference type="ARBA" id="ARBA00022448"/>
    </source>
</evidence>
<accession>A0A2P6VEX6</accession>
<feature type="region of interest" description="Disordered" evidence="11">
    <location>
        <begin position="147"/>
        <end position="176"/>
    </location>
</feature>
<feature type="repeat" description="Solcar" evidence="9">
    <location>
        <begin position="109"/>
        <end position="228"/>
    </location>
</feature>
<protein>
    <submittedName>
        <fullName evidence="13">Peroxisomal nicotinamide adenine dinucleotide carrier</fullName>
    </submittedName>
</protein>
<feature type="repeat" description="Solcar" evidence="9">
    <location>
        <begin position="1"/>
        <end position="75"/>
    </location>
</feature>
<dbReference type="GO" id="GO:0051724">
    <property type="term" value="F:NAD transmembrane transporter activity"/>
    <property type="evidence" value="ECO:0007669"/>
    <property type="project" value="TreeGrafter"/>
</dbReference>
<dbReference type="Pfam" id="PF00153">
    <property type="entry name" value="Mito_carr"/>
    <property type="match status" value="3"/>
</dbReference>
<proteinExistence type="inferred from homology"/>
<dbReference type="SUPFAM" id="SSF103506">
    <property type="entry name" value="Mitochondrial carrier"/>
    <property type="match status" value="1"/>
</dbReference>
<reference evidence="13 14" key="1">
    <citation type="journal article" date="2018" name="Plant J.">
        <title>Genome sequences of Chlorella sorokiniana UTEX 1602 and Micractinium conductrix SAG 241.80: implications to maltose excretion by a green alga.</title>
        <authorList>
            <person name="Arriola M.B."/>
            <person name="Velmurugan N."/>
            <person name="Zhang Y."/>
            <person name="Plunkett M.H."/>
            <person name="Hondzo H."/>
            <person name="Barney B.M."/>
        </authorList>
    </citation>
    <scope>NUCLEOTIDE SEQUENCE [LARGE SCALE GENOMIC DNA]</scope>
    <source>
        <strain evidence="13 14">SAG 241.80</strain>
    </source>
</reference>
<gene>
    <name evidence="13" type="ORF">C2E20_4113</name>
</gene>
<feature type="repeat" description="Solcar" evidence="9">
    <location>
        <begin position="244"/>
        <end position="336"/>
    </location>
</feature>
<dbReference type="EMBL" id="LHPF02000009">
    <property type="protein sequence ID" value="PSC72619.1"/>
    <property type="molecule type" value="Genomic_DNA"/>
</dbReference>
<dbReference type="GO" id="GO:0044610">
    <property type="term" value="F:FMN transmembrane transporter activity"/>
    <property type="evidence" value="ECO:0007669"/>
    <property type="project" value="TreeGrafter"/>
</dbReference>
<dbReference type="Gene3D" id="1.50.40.10">
    <property type="entry name" value="Mitochondrial carrier domain"/>
    <property type="match status" value="2"/>
</dbReference>
<dbReference type="InterPro" id="IPR018108">
    <property type="entry name" value="MCP_transmembrane"/>
</dbReference>
<dbReference type="GO" id="GO:0005347">
    <property type="term" value="F:ATP transmembrane transporter activity"/>
    <property type="evidence" value="ECO:0007669"/>
    <property type="project" value="TreeGrafter"/>
</dbReference>
<evidence type="ECO:0000256" key="4">
    <source>
        <dbReference type="ARBA" id="ARBA00022692"/>
    </source>
</evidence>
<dbReference type="GO" id="GO:0015217">
    <property type="term" value="F:ADP transmembrane transporter activity"/>
    <property type="evidence" value="ECO:0007669"/>
    <property type="project" value="TreeGrafter"/>
</dbReference>
<dbReference type="GO" id="GO:0005778">
    <property type="term" value="C:peroxisomal membrane"/>
    <property type="evidence" value="ECO:0007669"/>
    <property type="project" value="UniProtKB-SubCell"/>
</dbReference>
<evidence type="ECO:0000313" key="14">
    <source>
        <dbReference type="Proteomes" id="UP000239649"/>
    </source>
</evidence>
<evidence type="ECO:0000313" key="13">
    <source>
        <dbReference type="EMBL" id="PSC72619.1"/>
    </source>
</evidence>
<keyword evidence="4 9" id="KW-0812">Transmembrane</keyword>
<feature type="transmembrane region" description="Helical" evidence="12">
    <location>
        <begin position="114"/>
        <end position="136"/>
    </location>
</feature>
<evidence type="ECO:0000256" key="1">
    <source>
        <dbReference type="ARBA" id="ARBA00004585"/>
    </source>
</evidence>
<dbReference type="PANTHER" id="PTHR45939:SF5">
    <property type="entry name" value="PEROXISOMAL MEMBRANE PROTEIN PMP34"/>
    <property type="match status" value="1"/>
</dbReference>
<dbReference type="GO" id="GO:0015228">
    <property type="term" value="F:coenzyme A transmembrane transporter activity"/>
    <property type="evidence" value="ECO:0007669"/>
    <property type="project" value="TreeGrafter"/>
</dbReference>
<evidence type="ECO:0000256" key="7">
    <source>
        <dbReference type="ARBA" id="ARBA00023136"/>
    </source>
</evidence>
<dbReference type="OrthoDB" id="2019556at2759"/>
<comment type="subcellular location">
    <subcellularLocation>
        <location evidence="1">Peroxisome membrane</location>
        <topology evidence="1">Multi-pass membrane protein</topology>
    </subcellularLocation>
</comment>
<dbReference type="InterPro" id="IPR023395">
    <property type="entry name" value="MCP_dom_sf"/>
</dbReference>
<keyword evidence="3 10" id="KW-0813">Transport</keyword>
<keyword evidence="7 9" id="KW-0472">Membrane</keyword>
<evidence type="ECO:0000256" key="9">
    <source>
        <dbReference type="PROSITE-ProRule" id="PRU00282"/>
    </source>
</evidence>
<comment type="similarity">
    <text evidence="2 10">Belongs to the mitochondrial carrier (TC 2.A.29) family.</text>
</comment>
<dbReference type="AlphaFoldDB" id="A0A2P6VEX6"/>
<comment type="caution">
    <text evidence="13">The sequence shown here is derived from an EMBL/GenBank/DDBJ whole genome shotgun (WGS) entry which is preliminary data.</text>
</comment>
<dbReference type="GO" id="GO:0080122">
    <property type="term" value="F:AMP transmembrane transporter activity"/>
    <property type="evidence" value="ECO:0007669"/>
    <property type="project" value="TreeGrafter"/>
</dbReference>
<dbReference type="PANTHER" id="PTHR45939">
    <property type="entry name" value="PEROXISOMAL MEMBRANE PROTEIN PMP34-RELATED"/>
    <property type="match status" value="1"/>
</dbReference>
<dbReference type="STRING" id="554055.A0A2P6VEX6"/>
<evidence type="ECO:0000256" key="12">
    <source>
        <dbReference type="SAM" id="Phobius"/>
    </source>
</evidence>
<sequence>MTVNTLQAIRAKTEEPQGRGGRRKQQRRRGTIADLAELVHEGGWRALFSGLEASLIGTTVSQGIYFYLYSLLRRLAVLRRAAAEAAAAAAAGGGGAAARQLLDVRSANVTVAESLLVAAVAGMGNVLLTNPIWMVATRMQAMSRARAAPTPRAGGVPPPGLAVPPPPRPIGAEGEPAVPLTKPSIMGVARQVYSEYGIPGFWNGTAASLVMVINPTIQYTFYEWLQAARSKIRRSKNGGMPQRPSAAEVFLISALAKTSATLLTYPMMNIKTRMYTASKAQGSGAGGAHASILAAATEILRTEGAGGYYRGLRTKIVQSVLAAALLFVAKEKITDWTREVLLGRGAAKQIPLGRKGA</sequence>
<evidence type="ECO:0000256" key="11">
    <source>
        <dbReference type="SAM" id="MobiDB-lite"/>
    </source>
</evidence>
<evidence type="ECO:0000256" key="10">
    <source>
        <dbReference type="RuleBase" id="RU000488"/>
    </source>
</evidence>
<keyword evidence="5" id="KW-0677">Repeat</keyword>
<name>A0A2P6VEX6_9CHLO</name>
<dbReference type="GO" id="GO:0015230">
    <property type="term" value="F:FAD transmembrane transporter activity"/>
    <property type="evidence" value="ECO:0007669"/>
    <property type="project" value="TreeGrafter"/>
</dbReference>
<evidence type="ECO:0000256" key="2">
    <source>
        <dbReference type="ARBA" id="ARBA00006375"/>
    </source>
</evidence>
<evidence type="ECO:0000256" key="6">
    <source>
        <dbReference type="ARBA" id="ARBA00022989"/>
    </source>
</evidence>
<organism evidence="13 14">
    <name type="scientific">Micractinium conductrix</name>
    <dbReference type="NCBI Taxonomy" id="554055"/>
    <lineage>
        <taxon>Eukaryota</taxon>
        <taxon>Viridiplantae</taxon>
        <taxon>Chlorophyta</taxon>
        <taxon>core chlorophytes</taxon>
        <taxon>Trebouxiophyceae</taxon>
        <taxon>Chlorellales</taxon>
        <taxon>Chlorellaceae</taxon>
        <taxon>Chlorella clade</taxon>
        <taxon>Micractinium</taxon>
    </lineage>
</organism>